<keyword evidence="1" id="KW-0732">Signal</keyword>
<dbReference type="EMBL" id="FNTD01000004">
    <property type="protein sequence ID" value="SEC31244.1"/>
    <property type="molecule type" value="Genomic_DNA"/>
</dbReference>
<feature type="chain" id="PRO_5010296476" evidence="1">
    <location>
        <begin position="28"/>
        <end position="393"/>
    </location>
</feature>
<dbReference type="AlphaFoldDB" id="A0A1H4RHM0"/>
<protein>
    <submittedName>
        <fullName evidence="2">Uncharacterized protein</fullName>
    </submittedName>
</protein>
<evidence type="ECO:0000313" key="2">
    <source>
        <dbReference type="EMBL" id="SEC31244.1"/>
    </source>
</evidence>
<evidence type="ECO:0000313" key="3">
    <source>
        <dbReference type="Proteomes" id="UP000182375"/>
    </source>
</evidence>
<proteinExistence type="predicted"/>
<name>A0A1H4RHM0_9ACTN</name>
<dbReference type="Proteomes" id="UP000182375">
    <property type="component" value="Unassembled WGS sequence"/>
</dbReference>
<dbReference type="GeneID" id="95510886"/>
<dbReference type="PROSITE" id="PS51257">
    <property type="entry name" value="PROKAR_LIPOPROTEIN"/>
    <property type="match status" value="1"/>
</dbReference>
<reference evidence="2 3" key="1">
    <citation type="submission" date="2016-10" db="EMBL/GenBank/DDBJ databases">
        <authorList>
            <person name="de Groot N.N."/>
        </authorList>
    </citation>
    <scope>NUCLEOTIDE SEQUENCE [LARGE SCALE GENOMIC DNA]</scope>
    <source>
        <strain evidence="2 3">DSM 40306</strain>
    </source>
</reference>
<organism evidence="2 3">
    <name type="scientific">Streptomyces misionensis</name>
    <dbReference type="NCBI Taxonomy" id="67331"/>
    <lineage>
        <taxon>Bacteria</taxon>
        <taxon>Bacillati</taxon>
        <taxon>Actinomycetota</taxon>
        <taxon>Actinomycetes</taxon>
        <taxon>Kitasatosporales</taxon>
        <taxon>Streptomycetaceae</taxon>
        <taxon>Streptomyces</taxon>
    </lineage>
</organism>
<evidence type="ECO:0000256" key="1">
    <source>
        <dbReference type="SAM" id="SignalP"/>
    </source>
</evidence>
<accession>A0A1H4RHM0</accession>
<dbReference type="RefSeq" id="WP_074991708.1">
    <property type="nucleotide sequence ID" value="NZ_FNTD01000004.1"/>
</dbReference>
<gene>
    <name evidence="2" type="ORF">SAMN04490357_1696</name>
</gene>
<feature type="signal peptide" evidence="1">
    <location>
        <begin position="1"/>
        <end position="27"/>
    </location>
</feature>
<sequence length="393" mass="39969">MNRLTAYASAVLTACASVLCLAPSAQADTQRVTAADLGPGRPWLRIQDQGSSAHPPGVQEVSPFADPVHWNGGLHLAIGPGQQSQAAHFYTGAVQLSTVMGSEVSYDSYVDGAHSTATGTGPNLQLPMFCDGAFTTLSFQPQLATDAEGRHGVVPDIWQHWVSGPSGIWRTSRAVAGFPAGGDAPLSAFAEACTGATSGVIGLIGNVGSLGDPTASLDTYMDNLTANGTTYDFAVDGTATARVDLRAASTGEEPARIDGTAVFHSPADGPEFVAPGARLTIGATTGLDPRNVQVTIDGVPAQVTSENGHLVAQLPRSLADRLLPGGTLTVPFTITFTGDGGNGCGYGGYGKGDDCGGNGGGEHGTATVTARLLARGYQPLQATDVSAEASIAF</sequence>